<organism evidence="1 2">
    <name type="scientific">Paenibacillus albiflavus</name>
    <dbReference type="NCBI Taxonomy" id="2545760"/>
    <lineage>
        <taxon>Bacteria</taxon>
        <taxon>Bacillati</taxon>
        <taxon>Bacillota</taxon>
        <taxon>Bacilli</taxon>
        <taxon>Bacillales</taxon>
        <taxon>Paenibacillaceae</taxon>
        <taxon>Paenibacillus</taxon>
    </lineage>
</organism>
<evidence type="ECO:0008006" key="3">
    <source>
        <dbReference type="Google" id="ProtNLM"/>
    </source>
</evidence>
<dbReference type="RefSeq" id="WP_132420567.1">
    <property type="nucleotide sequence ID" value="NZ_SKFG01000052.1"/>
</dbReference>
<protein>
    <recommendedName>
        <fullName evidence="3">Phospholipase C/D domain-containing protein</fullName>
    </recommendedName>
</protein>
<dbReference type="OrthoDB" id="9810012at2"/>
<accession>A0A4R4DXC9</accession>
<dbReference type="EMBL" id="SKFG01000052">
    <property type="protein sequence ID" value="TCZ69298.1"/>
    <property type="molecule type" value="Genomic_DNA"/>
</dbReference>
<comment type="caution">
    <text evidence="1">The sequence shown here is derived from an EMBL/GenBank/DDBJ whole genome shotgun (WGS) entry which is preliminary data.</text>
</comment>
<evidence type="ECO:0000313" key="2">
    <source>
        <dbReference type="Proteomes" id="UP000295418"/>
    </source>
</evidence>
<reference evidence="1 2" key="1">
    <citation type="submission" date="2019-03" db="EMBL/GenBank/DDBJ databases">
        <authorList>
            <person name="Kim M.K.M."/>
        </authorList>
    </citation>
    <scope>NUCLEOTIDE SEQUENCE [LARGE SCALE GENOMIC DNA]</scope>
    <source>
        <strain evidence="1 2">18JY21-1</strain>
    </source>
</reference>
<gene>
    <name evidence="1" type="ORF">E0485_23955</name>
</gene>
<dbReference type="Proteomes" id="UP000295418">
    <property type="component" value="Unassembled WGS sequence"/>
</dbReference>
<keyword evidence="2" id="KW-1185">Reference proteome</keyword>
<proteinExistence type="predicted"/>
<dbReference type="AlphaFoldDB" id="A0A4R4DXC9"/>
<sequence length="210" mass="24849">MPWPMIHFAIANRYHHNQPKPAYLLGCVAPDAVLVRKDVQEGKEKSHLGRNPSIDEFLAFLNANVDVGRFPDDHIDFFLGYIAHIYVDLAWSKLKNIISNNDRNFRNRLWQEENQMEFYMYRNEQITKQLVKDIMISPLYEVQGIFDKSELDIWRKSIFEWLGREENEPKILNKYITSTVVEEFIEQMTEDLKGLDQTLLKEINEGRNIS</sequence>
<evidence type="ECO:0000313" key="1">
    <source>
        <dbReference type="EMBL" id="TCZ69298.1"/>
    </source>
</evidence>
<name>A0A4R4DXC9_9BACL</name>